<reference evidence="2 3" key="2">
    <citation type="journal article" date="2014" name="J. Gen. Appl. Microbiol.">
        <title>The early diverging ascomycetous budding yeast Saitoella complicata has three histone deacetylases belonging to the Clr6, Hos2, and Rpd3 lineages.</title>
        <authorList>
            <person name="Nishida H."/>
            <person name="Matsumoto T."/>
            <person name="Kondo S."/>
            <person name="Hamamoto M."/>
            <person name="Yoshikawa H."/>
        </authorList>
    </citation>
    <scope>NUCLEOTIDE SEQUENCE [LARGE SCALE GENOMIC DNA]</scope>
    <source>
        <strain evidence="2 3">NRRL Y-17804</strain>
    </source>
</reference>
<name>A0A0E9NNS7_SAICN</name>
<gene>
    <name evidence="2" type="ORF">G7K_5549-t1</name>
</gene>
<proteinExistence type="predicted"/>
<comment type="caution">
    <text evidence="2">The sequence shown here is derived from an EMBL/GenBank/DDBJ whole genome shotgun (WGS) entry which is preliminary data.</text>
</comment>
<dbReference type="AlphaFoldDB" id="A0A0E9NNS7"/>
<organism evidence="2 3">
    <name type="scientific">Saitoella complicata (strain BCRC 22490 / CBS 7301 / JCM 7358 / NBRC 10748 / NRRL Y-17804)</name>
    <dbReference type="NCBI Taxonomy" id="698492"/>
    <lineage>
        <taxon>Eukaryota</taxon>
        <taxon>Fungi</taxon>
        <taxon>Dikarya</taxon>
        <taxon>Ascomycota</taxon>
        <taxon>Taphrinomycotina</taxon>
        <taxon>Taphrinomycotina incertae sedis</taxon>
        <taxon>Saitoella</taxon>
    </lineage>
</organism>
<reference evidence="2 3" key="3">
    <citation type="journal article" date="2015" name="Genome Announc.">
        <title>Draft Genome Sequence of the Archiascomycetous Yeast Saitoella complicata.</title>
        <authorList>
            <person name="Yamauchi K."/>
            <person name="Kondo S."/>
            <person name="Hamamoto M."/>
            <person name="Takahashi Y."/>
            <person name="Ogura Y."/>
            <person name="Hayashi T."/>
            <person name="Nishida H."/>
        </authorList>
    </citation>
    <scope>NUCLEOTIDE SEQUENCE [LARGE SCALE GENOMIC DNA]</scope>
    <source>
        <strain evidence="2 3">NRRL Y-17804</strain>
    </source>
</reference>
<protein>
    <submittedName>
        <fullName evidence="2">Uncharacterized protein</fullName>
    </submittedName>
</protein>
<evidence type="ECO:0000313" key="3">
    <source>
        <dbReference type="Proteomes" id="UP000033140"/>
    </source>
</evidence>
<dbReference type="EMBL" id="BACD03000046">
    <property type="protein sequence ID" value="GAO51448.1"/>
    <property type="molecule type" value="Genomic_DNA"/>
</dbReference>
<accession>A0A0E9NNS7</accession>
<evidence type="ECO:0000256" key="1">
    <source>
        <dbReference type="SAM" id="MobiDB-lite"/>
    </source>
</evidence>
<feature type="region of interest" description="Disordered" evidence="1">
    <location>
        <begin position="1"/>
        <end position="29"/>
    </location>
</feature>
<dbReference type="Proteomes" id="UP000033140">
    <property type="component" value="Unassembled WGS sequence"/>
</dbReference>
<sequence length="75" mass="8021">MHAIVSRPYTSISPSCCSPGSAPNSHPSHALAKNKLNHVLPVILPERAIPKRRKVMVNVLGSCCSPVMKSGLYKG</sequence>
<reference evidence="2 3" key="1">
    <citation type="journal article" date="2011" name="J. Gen. Appl. Microbiol.">
        <title>Draft genome sequencing of the enigmatic yeast Saitoella complicata.</title>
        <authorList>
            <person name="Nishida H."/>
            <person name="Hamamoto M."/>
            <person name="Sugiyama J."/>
        </authorList>
    </citation>
    <scope>NUCLEOTIDE SEQUENCE [LARGE SCALE GENOMIC DNA]</scope>
    <source>
        <strain evidence="2 3">NRRL Y-17804</strain>
    </source>
</reference>
<feature type="compositionally biased region" description="Polar residues" evidence="1">
    <location>
        <begin position="8"/>
        <end position="27"/>
    </location>
</feature>
<evidence type="ECO:0000313" key="2">
    <source>
        <dbReference type="EMBL" id="GAO51448.1"/>
    </source>
</evidence>
<keyword evidence="3" id="KW-1185">Reference proteome</keyword>